<name>A0A5J5HQW7_9BACI</name>
<feature type="domain" description="Flavodoxin-like fold" evidence="2">
    <location>
        <begin position="3"/>
        <end position="161"/>
    </location>
</feature>
<evidence type="ECO:0000313" key="3">
    <source>
        <dbReference type="EMBL" id="KAA9022911.1"/>
    </source>
</evidence>
<comment type="caution">
    <text evidence="3">The sequence shown here is derived from an EMBL/GenBank/DDBJ whole genome shotgun (WGS) entry which is preliminary data.</text>
</comment>
<evidence type="ECO:0000259" key="2">
    <source>
        <dbReference type="Pfam" id="PF02525"/>
    </source>
</evidence>
<sequence length="181" mass="20916">MRRILVIVAHPDIENSRINKKWVEELGKEANITIHELYKVYPSEEIDVKREQKLVEMHDTIIFQFPFYWYSSPPLLKKWQDEVLTYGWAYGSNGTKLNGKSFMLAISTGSAMTAYKAGGKNHFSLDELTKPFQAMSNLVGMKFLPSFVFYGLNNSTHEDIEKSFPLYMDHINHVLSKGVFN</sequence>
<dbReference type="InterPro" id="IPR046980">
    <property type="entry name" value="KefG/KefF"/>
</dbReference>
<dbReference type="Pfam" id="PF02525">
    <property type="entry name" value="Flavodoxin_2"/>
    <property type="match status" value="1"/>
</dbReference>
<keyword evidence="4" id="KW-1185">Reference proteome</keyword>
<proteinExistence type="predicted"/>
<dbReference type="GO" id="GO:0010181">
    <property type="term" value="F:FMN binding"/>
    <property type="evidence" value="ECO:0007669"/>
    <property type="project" value="TreeGrafter"/>
</dbReference>
<dbReference type="GO" id="GO:0009055">
    <property type="term" value="F:electron transfer activity"/>
    <property type="evidence" value="ECO:0007669"/>
    <property type="project" value="TreeGrafter"/>
</dbReference>
<dbReference type="GO" id="GO:0003955">
    <property type="term" value="F:NAD(P)H dehydrogenase (quinone) activity"/>
    <property type="evidence" value="ECO:0007669"/>
    <property type="project" value="TreeGrafter"/>
</dbReference>
<dbReference type="RefSeq" id="WP_150440703.1">
    <property type="nucleotide sequence ID" value="NZ_VYKL01000021.1"/>
</dbReference>
<evidence type="ECO:0000256" key="1">
    <source>
        <dbReference type="ARBA" id="ARBA00023002"/>
    </source>
</evidence>
<accession>A0A5J5HQW7</accession>
<dbReference type="PANTHER" id="PTHR47307:SF1">
    <property type="entry name" value="GLUTATHIONE-REGULATED POTASSIUM-EFFLUX SYSTEM ANCILLARY PROTEIN KEFG"/>
    <property type="match status" value="1"/>
</dbReference>
<protein>
    <submittedName>
        <fullName evidence="3">NAD(P)H-dependent oxidoreductase</fullName>
    </submittedName>
</protein>
<keyword evidence="1" id="KW-0560">Oxidoreductase</keyword>
<dbReference type="Gene3D" id="3.40.50.360">
    <property type="match status" value="1"/>
</dbReference>
<organism evidence="3 4">
    <name type="scientific">Niallia endozanthoxylica</name>
    <dbReference type="NCBI Taxonomy" id="2036016"/>
    <lineage>
        <taxon>Bacteria</taxon>
        <taxon>Bacillati</taxon>
        <taxon>Bacillota</taxon>
        <taxon>Bacilli</taxon>
        <taxon>Bacillales</taxon>
        <taxon>Bacillaceae</taxon>
        <taxon>Niallia</taxon>
    </lineage>
</organism>
<gene>
    <name evidence="3" type="ORF">F4V44_14310</name>
</gene>
<dbReference type="PANTHER" id="PTHR47307">
    <property type="entry name" value="GLUTATHIONE-REGULATED POTASSIUM-EFFLUX SYSTEM ANCILLARY PROTEIN KEFG"/>
    <property type="match status" value="1"/>
</dbReference>
<dbReference type="AlphaFoldDB" id="A0A5J5HQW7"/>
<dbReference type="OrthoDB" id="9798454at2"/>
<dbReference type="InterPro" id="IPR003680">
    <property type="entry name" value="Flavodoxin_fold"/>
</dbReference>
<dbReference type="InterPro" id="IPR029039">
    <property type="entry name" value="Flavoprotein-like_sf"/>
</dbReference>
<dbReference type="EMBL" id="VYKL01000021">
    <property type="protein sequence ID" value="KAA9022911.1"/>
    <property type="molecule type" value="Genomic_DNA"/>
</dbReference>
<reference evidence="3 4" key="1">
    <citation type="submission" date="2019-09" db="EMBL/GenBank/DDBJ databases">
        <title>Whole genome sequences of isolates from the Mars Exploration Rovers.</title>
        <authorList>
            <person name="Seuylemezian A."/>
            <person name="Vaishampayan P."/>
        </authorList>
    </citation>
    <scope>NUCLEOTIDE SEQUENCE [LARGE SCALE GENOMIC DNA]</scope>
    <source>
        <strain evidence="3 4">MER_TA_151</strain>
    </source>
</reference>
<dbReference type="Proteomes" id="UP000326671">
    <property type="component" value="Unassembled WGS sequence"/>
</dbReference>
<dbReference type="SUPFAM" id="SSF52218">
    <property type="entry name" value="Flavoproteins"/>
    <property type="match status" value="1"/>
</dbReference>
<evidence type="ECO:0000313" key="4">
    <source>
        <dbReference type="Proteomes" id="UP000326671"/>
    </source>
</evidence>